<sequence length="107" mass="11925">MCCVMQELHVISRIHSLSSTDHDGESQDLSRRRRSSVVRLAAVHLLPERKNSRRGGEEDWHVIPLVENRTRLRDGGMVLGASCAVIVSFSHLDAFYAISSLGPPSFL</sequence>
<evidence type="ECO:0000313" key="2">
    <source>
        <dbReference type="EMBL" id="KLO07891.1"/>
    </source>
</evidence>
<dbReference type="InParanoid" id="A0A0H2RSQ9"/>
<organism evidence="2 3">
    <name type="scientific">Schizopora paradoxa</name>
    <dbReference type="NCBI Taxonomy" id="27342"/>
    <lineage>
        <taxon>Eukaryota</taxon>
        <taxon>Fungi</taxon>
        <taxon>Dikarya</taxon>
        <taxon>Basidiomycota</taxon>
        <taxon>Agaricomycotina</taxon>
        <taxon>Agaricomycetes</taxon>
        <taxon>Hymenochaetales</taxon>
        <taxon>Schizoporaceae</taxon>
        <taxon>Schizopora</taxon>
    </lineage>
</organism>
<keyword evidence="1" id="KW-0472">Membrane</keyword>
<feature type="transmembrane region" description="Helical" evidence="1">
    <location>
        <begin position="78"/>
        <end position="98"/>
    </location>
</feature>
<accession>A0A0H2RSQ9</accession>
<evidence type="ECO:0000313" key="3">
    <source>
        <dbReference type="Proteomes" id="UP000053477"/>
    </source>
</evidence>
<dbReference type="Proteomes" id="UP000053477">
    <property type="component" value="Unassembled WGS sequence"/>
</dbReference>
<proteinExistence type="predicted"/>
<name>A0A0H2RSQ9_9AGAM</name>
<dbReference type="AlphaFoldDB" id="A0A0H2RSQ9"/>
<keyword evidence="1" id="KW-1133">Transmembrane helix</keyword>
<keyword evidence="1" id="KW-0812">Transmembrane</keyword>
<evidence type="ECO:0000256" key="1">
    <source>
        <dbReference type="SAM" id="Phobius"/>
    </source>
</evidence>
<keyword evidence="3" id="KW-1185">Reference proteome</keyword>
<protein>
    <submittedName>
        <fullName evidence="2">Uncharacterized protein</fullName>
    </submittedName>
</protein>
<dbReference type="EMBL" id="KQ086115">
    <property type="protein sequence ID" value="KLO07891.1"/>
    <property type="molecule type" value="Genomic_DNA"/>
</dbReference>
<reference evidence="2 3" key="1">
    <citation type="submission" date="2015-04" db="EMBL/GenBank/DDBJ databases">
        <title>Complete genome sequence of Schizopora paradoxa KUC8140, a cosmopolitan wood degrader in East Asia.</title>
        <authorList>
            <consortium name="DOE Joint Genome Institute"/>
            <person name="Min B."/>
            <person name="Park H."/>
            <person name="Jang Y."/>
            <person name="Kim J.-J."/>
            <person name="Kim K.H."/>
            <person name="Pangilinan J."/>
            <person name="Lipzen A."/>
            <person name="Riley R."/>
            <person name="Grigoriev I.V."/>
            <person name="Spatafora J.W."/>
            <person name="Choi I.-G."/>
        </authorList>
    </citation>
    <scope>NUCLEOTIDE SEQUENCE [LARGE SCALE GENOMIC DNA]</scope>
    <source>
        <strain evidence="2 3">KUC8140</strain>
    </source>
</reference>
<gene>
    <name evidence="2" type="ORF">SCHPADRAFT_628908</name>
</gene>